<dbReference type="PROSITE" id="PS51005">
    <property type="entry name" value="NAC"/>
    <property type="match status" value="4"/>
</dbReference>
<feature type="domain" description="NAC" evidence="5">
    <location>
        <begin position="503"/>
        <end position="654"/>
    </location>
</feature>
<keyword evidence="2" id="KW-0238">DNA-binding</keyword>
<dbReference type="SUPFAM" id="SSF101941">
    <property type="entry name" value="NAC domain"/>
    <property type="match status" value="4"/>
</dbReference>
<evidence type="ECO:0000313" key="7">
    <source>
        <dbReference type="Proteomes" id="UP000824890"/>
    </source>
</evidence>
<dbReference type="Gene3D" id="2.170.150.80">
    <property type="entry name" value="NAC domain"/>
    <property type="match status" value="4"/>
</dbReference>
<dbReference type="PANTHER" id="PTHR31124">
    <property type="entry name" value="APICAL MERISTEM FORMATION PROTEIN-RELATED-RELATED"/>
    <property type="match status" value="1"/>
</dbReference>
<gene>
    <name evidence="6" type="ORF">HID58_038397</name>
</gene>
<evidence type="ECO:0000313" key="6">
    <source>
        <dbReference type="EMBL" id="KAH0906570.1"/>
    </source>
</evidence>
<protein>
    <recommendedName>
        <fullName evidence="5">NAC domain-containing protein</fullName>
    </recommendedName>
</protein>
<dbReference type="EMBL" id="JAGKQM010000010">
    <property type="protein sequence ID" value="KAH0906570.1"/>
    <property type="molecule type" value="Genomic_DNA"/>
</dbReference>
<dbReference type="Proteomes" id="UP000824890">
    <property type="component" value="Unassembled WGS sequence"/>
</dbReference>
<feature type="domain" description="NAC" evidence="5">
    <location>
        <begin position="339"/>
        <end position="477"/>
    </location>
</feature>
<reference evidence="6 7" key="1">
    <citation type="submission" date="2021-05" db="EMBL/GenBank/DDBJ databases">
        <title>Genome Assembly of Synthetic Allotetraploid Brassica napus Reveals Homoeologous Exchanges between Subgenomes.</title>
        <authorList>
            <person name="Davis J.T."/>
        </authorList>
    </citation>
    <scope>NUCLEOTIDE SEQUENCE [LARGE SCALE GENOMIC DNA]</scope>
    <source>
        <strain evidence="7">cv. Da-Ae</strain>
        <tissue evidence="6">Seedling</tissue>
    </source>
</reference>
<keyword evidence="4" id="KW-0539">Nucleus</keyword>
<keyword evidence="7" id="KW-1185">Reference proteome</keyword>
<proteinExistence type="predicted"/>
<feature type="domain" description="NAC" evidence="5">
    <location>
        <begin position="8"/>
        <end position="147"/>
    </location>
</feature>
<evidence type="ECO:0000256" key="4">
    <source>
        <dbReference type="ARBA" id="ARBA00023242"/>
    </source>
</evidence>
<keyword evidence="3" id="KW-0804">Transcription</keyword>
<evidence type="ECO:0000256" key="1">
    <source>
        <dbReference type="ARBA" id="ARBA00023015"/>
    </source>
</evidence>
<dbReference type="Pfam" id="PF02365">
    <property type="entry name" value="NAM"/>
    <property type="match status" value="4"/>
</dbReference>
<comment type="caution">
    <text evidence="6">The sequence shown here is derived from an EMBL/GenBank/DDBJ whole genome shotgun (WGS) entry which is preliminary data.</text>
</comment>
<keyword evidence="1" id="KW-0805">Transcription regulation</keyword>
<organism evidence="6 7">
    <name type="scientific">Brassica napus</name>
    <name type="common">Rape</name>
    <dbReference type="NCBI Taxonomy" id="3708"/>
    <lineage>
        <taxon>Eukaryota</taxon>
        <taxon>Viridiplantae</taxon>
        <taxon>Streptophyta</taxon>
        <taxon>Embryophyta</taxon>
        <taxon>Tracheophyta</taxon>
        <taxon>Spermatophyta</taxon>
        <taxon>Magnoliopsida</taxon>
        <taxon>eudicotyledons</taxon>
        <taxon>Gunneridae</taxon>
        <taxon>Pentapetalae</taxon>
        <taxon>rosids</taxon>
        <taxon>malvids</taxon>
        <taxon>Brassicales</taxon>
        <taxon>Brassicaceae</taxon>
        <taxon>Brassiceae</taxon>
        <taxon>Brassica</taxon>
    </lineage>
</organism>
<feature type="domain" description="NAC" evidence="5">
    <location>
        <begin position="172"/>
        <end position="326"/>
    </location>
</feature>
<evidence type="ECO:0000259" key="5">
    <source>
        <dbReference type="PROSITE" id="PS51005"/>
    </source>
</evidence>
<evidence type="ECO:0000256" key="2">
    <source>
        <dbReference type="ARBA" id="ARBA00023125"/>
    </source>
</evidence>
<evidence type="ECO:0000256" key="3">
    <source>
        <dbReference type="ARBA" id="ARBA00023163"/>
    </source>
</evidence>
<dbReference type="InterPro" id="IPR036093">
    <property type="entry name" value="NAC_dom_sf"/>
</dbReference>
<dbReference type="PANTHER" id="PTHR31124:SF7">
    <property type="entry name" value="APICAL MERISTEM FORMATION PROTEIN-RELATED"/>
    <property type="match status" value="1"/>
</dbReference>
<sequence>MASAEYLRIRNELMGAGDELILSRYLKPMIDEGASWPQHFDEDSDVFNKNPSAISNTLFVIVKPRTETCGKTDGCEYGSWRTMAGDKLIKNEETGKLLGFKKILKFCLKKTKTRGREYKRSWVMEEYRLASKWNPKQDHVICKIRLLFQTEIGFLLSKHFSYSSGPLPATRSLPSYGYRLRNGGEVGAYLQNLIGYGNEWPSYVTNDVYRMHPTALVDPHQDKLFKRFGLCFFANRTEDCGYTDGGCDSGRWRIMEGDKPISSIVVRGESTFGYKRVFKFCEEGDKPRYGYTDPNGQAVFLTWIMEEYRLAQEVMKDKVLCVIKLLPSFIMAAAGDYLGIRDDLMGAGDELILLRYLKPMIDDGASWPQHFGEDADVFNKNPSTVFNPENTVFLIVNPRTEACGKTDGCEYGSWRIMARDKLIKNEVTGKLLGFKKILKFCVKKTKRGREYKRSWVMEEYRLLNPKQDHVICKIRLLFHAEIGFLLSKHFSYSSGPLPATQSLPAYGYGFPNPEYEGAYYLRSLIDHENEWPSYVANDVFCMHPSALVDPHRDQMFAESGICIFANRTEACGYTDGCDGGCWRIMEGDKPIASIMEGETFGYRRVFKFCEADGTAKYSYSDPYGEVVFLTWIMEEYRLADEEMKDKVLCVIKLL</sequence>
<accession>A0ABQ8BP26</accession>
<name>A0ABQ8BP26_BRANA</name>
<dbReference type="InterPro" id="IPR003441">
    <property type="entry name" value="NAC-dom"/>
</dbReference>